<evidence type="ECO:0000259" key="1">
    <source>
        <dbReference type="Pfam" id="PF07238"/>
    </source>
</evidence>
<gene>
    <name evidence="2" type="ORF">E9677_01810</name>
</gene>
<dbReference type="InterPro" id="IPR009875">
    <property type="entry name" value="PilZ_domain"/>
</dbReference>
<evidence type="ECO:0000313" key="2">
    <source>
        <dbReference type="EMBL" id="THV16762.1"/>
    </source>
</evidence>
<keyword evidence="3" id="KW-1185">Reference proteome</keyword>
<sequence>MNKHYLSKVTNDHDRRASQRYRCKAVIRLLYKHSARRPIASCRAVMVDVSQAGALLATTLSDVPDSFYIVIGNFEYSIGCVVVRKDGGKMAVEFIKEQPRRLIEAFAMLSFPMAPLFSMSDLLKNRMTQAAP</sequence>
<dbReference type="Proteomes" id="UP000309667">
    <property type="component" value="Unassembled WGS sequence"/>
</dbReference>
<dbReference type="Pfam" id="PF07238">
    <property type="entry name" value="PilZ"/>
    <property type="match status" value="1"/>
</dbReference>
<comment type="caution">
    <text evidence="2">The sequence shown here is derived from an EMBL/GenBank/DDBJ whole genome shotgun (WGS) entry which is preliminary data.</text>
</comment>
<reference evidence="2 3" key="1">
    <citation type="submission" date="2019-04" db="EMBL/GenBank/DDBJ databases">
        <title>Genome sequence of strain 7209-2.</title>
        <authorList>
            <person name="Gao J."/>
            <person name="Sun J."/>
        </authorList>
    </citation>
    <scope>NUCLEOTIDE SEQUENCE [LARGE SCALE GENOMIC DNA]</scope>
    <source>
        <strain evidence="2 3">7209-2</strain>
    </source>
</reference>
<evidence type="ECO:0000313" key="3">
    <source>
        <dbReference type="Proteomes" id="UP000309667"/>
    </source>
</evidence>
<name>A0ABY2QZ32_9HYPH</name>
<protein>
    <submittedName>
        <fullName evidence="2">PilZ domain-containing protein</fullName>
    </submittedName>
</protein>
<accession>A0ABY2QZ32</accession>
<proteinExistence type="predicted"/>
<organism evidence="2 3">
    <name type="scientific">Rhizobium rhizophilum</name>
    <dbReference type="NCBI Taxonomy" id="1850373"/>
    <lineage>
        <taxon>Bacteria</taxon>
        <taxon>Pseudomonadati</taxon>
        <taxon>Pseudomonadota</taxon>
        <taxon>Alphaproteobacteria</taxon>
        <taxon>Hyphomicrobiales</taxon>
        <taxon>Rhizobiaceae</taxon>
        <taxon>Rhizobium/Agrobacterium group</taxon>
        <taxon>Rhizobium</taxon>
    </lineage>
</organism>
<dbReference type="EMBL" id="STGT01000001">
    <property type="protein sequence ID" value="THV16762.1"/>
    <property type="molecule type" value="Genomic_DNA"/>
</dbReference>
<dbReference type="RefSeq" id="WP_136556387.1">
    <property type="nucleotide sequence ID" value="NZ_STGT01000001.1"/>
</dbReference>
<feature type="domain" description="PilZ" evidence="1">
    <location>
        <begin position="14"/>
        <end position="106"/>
    </location>
</feature>